<dbReference type="AlphaFoldDB" id="A0AAD7JIL3"/>
<name>A0AAD7JIL3_9AGAR</name>
<reference evidence="2" key="1">
    <citation type="submission" date="2023-03" db="EMBL/GenBank/DDBJ databases">
        <title>Massive genome expansion in bonnet fungi (Mycena s.s.) driven by repeated elements and novel gene families across ecological guilds.</title>
        <authorList>
            <consortium name="Lawrence Berkeley National Laboratory"/>
            <person name="Harder C.B."/>
            <person name="Miyauchi S."/>
            <person name="Viragh M."/>
            <person name="Kuo A."/>
            <person name="Thoen E."/>
            <person name="Andreopoulos B."/>
            <person name="Lu D."/>
            <person name="Skrede I."/>
            <person name="Drula E."/>
            <person name="Henrissat B."/>
            <person name="Morin E."/>
            <person name="Kohler A."/>
            <person name="Barry K."/>
            <person name="LaButti K."/>
            <person name="Morin E."/>
            <person name="Salamov A."/>
            <person name="Lipzen A."/>
            <person name="Mereny Z."/>
            <person name="Hegedus B."/>
            <person name="Baldrian P."/>
            <person name="Stursova M."/>
            <person name="Weitz H."/>
            <person name="Taylor A."/>
            <person name="Grigoriev I.V."/>
            <person name="Nagy L.G."/>
            <person name="Martin F."/>
            <person name="Kauserud H."/>
        </authorList>
    </citation>
    <scope>NUCLEOTIDE SEQUENCE</scope>
    <source>
        <strain evidence="2">CBHHK182m</strain>
    </source>
</reference>
<feature type="transmembrane region" description="Helical" evidence="1">
    <location>
        <begin position="59"/>
        <end position="80"/>
    </location>
</feature>
<protein>
    <submittedName>
        <fullName evidence="2">Uncharacterized protein</fullName>
    </submittedName>
</protein>
<organism evidence="2 3">
    <name type="scientific">Mycena metata</name>
    <dbReference type="NCBI Taxonomy" id="1033252"/>
    <lineage>
        <taxon>Eukaryota</taxon>
        <taxon>Fungi</taxon>
        <taxon>Dikarya</taxon>
        <taxon>Basidiomycota</taxon>
        <taxon>Agaricomycotina</taxon>
        <taxon>Agaricomycetes</taxon>
        <taxon>Agaricomycetidae</taxon>
        <taxon>Agaricales</taxon>
        <taxon>Marasmiineae</taxon>
        <taxon>Mycenaceae</taxon>
        <taxon>Mycena</taxon>
    </lineage>
</organism>
<evidence type="ECO:0000256" key="1">
    <source>
        <dbReference type="SAM" id="Phobius"/>
    </source>
</evidence>
<keyword evidence="3" id="KW-1185">Reference proteome</keyword>
<evidence type="ECO:0000313" key="2">
    <source>
        <dbReference type="EMBL" id="KAJ7765629.1"/>
    </source>
</evidence>
<feature type="transmembrane region" description="Helical" evidence="1">
    <location>
        <begin position="141"/>
        <end position="162"/>
    </location>
</feature>
<comment type="caution">
    <text evidence="2">The sequence shown here is derived from an EMBL/GenBank/DDBJ whole genome shotgun (WGS) entry which is preliminary data.</text>
</comment>
<proteinExistence type="predicted"/>
<feature type="transmembrane region" description="Helical" evidence="1">
    <location>
        <begin position="92"/>
        <end position="111"/>
    </location>
</feature>
<dbReference type="EMBL" id="JARKIB010000025">
    <property type="protein sequence ID" value="KAJ7765629.1"/>
    <property type="molecule type" value="Genomic_DNA"/>
</dbReference>
<keyword evidence="1" id="KW-1133">Transmembrane helix</keyword>
<accession>A0AAD7JIL3</accession>
<dbReference type="Proteomes" id="UP001215598">
    <property type="component" value="Unassembled WGS sequence"/>
</dbReference>
<sequence>MYLVRSEVMDEVDRMFGRDGRPYFDGTVGVLSTVEDASGDDEMRREVGVCAPGSESFQFLLVLGIGIGIPLAIIGSLTKFHPGDSSTHSQRVWLMTWLGFGLMGMAAVDSLQLPSGIKTSKIPLPKDFLDFLEIIIPRFKLAIMLGYCAPAIGGLVIVAQMMKEYGDCVRLY</sequence>
<keyword evidence="1" id="KW-0472">Membrane</keyword>
<gene>
    <name evidence="2" type="ORF">B0H16DRAFT_1717546</name>
</gene>
<keyword evidence="1" id="KW-0812">Transmembrane</keyword>
<evidence type="ECO:0000313" key="3">
    <source>
        <dbReference type="Proteomes" id="UP001215598"/>
    </source>
</evidence>